<sequence>MLGPRSGVRLPSSFHLLALLAVGVFVQHRSVTAVNYKTVIRMERYGNCPDAPDARARFNFSEVVPYGRTYVGRGTFLIDYPYKKLTKVVARIQKCADRNDPNCELYQNWRFGEESCSLLLAKNAIWTPLFRAQPSLSCPFVVGAYQMENVTVDIEKLQMIKFPDKGYWKVSVTMDVDKMPMISCHYFELTFIKVRV</sequence>
<dbReference type="Proteomes" id="UP000515158">
    <property type="component" value="Unplaced"/>
</dbReference>
<evidence type="ECO:0000313" key="4">
    <source>
        <dbReference type="RefSeq" id="XP_034244605.1"/>
    </source>
</evidence>
<dbReference type="AlphaFoldDB" id="A0A6P8Z3H2"/>
<protein>
    <submittedName>
        <fullName evidence="4">Uncharacterized protein LOC117647147</fullName>
    </submittedName>
</protein>
<gene>
    <name evidence="4" type="primary">LOC117647147</name>
</gene>
<dbReference type="Gene3D" id="2.70.220.10">
    <property type="entry name" value="Ganglioside GM2 activator"/>
    <property type="match status" value="1"/>
</dbReference>
<name>A0A6P8Z3H2_THRPL</name>
<reference evidence="4" key="1">
    <citation type="submission" date="2025-08" db="UniProtKB">
        <authorList>
            <consortium name="RefSeq"/>
        </authorList>
    </citation>
    <scope>IDENTIFICATION</scope>
    <source>
        <tissue evidence="4">Total insect</tissue>
    </source>
</reference>
<evidence type="ECO:0000256" key="1">
    <source>
        <dbReference type="ARBA" id="ARBA00022729"/>
    </source>
</evidence>
<keyword evidence="3" id="KW-1185">Reference proteome</keyword>
<proteinExistence type="predicted"/>
<dbReference type="InterPro" id="IPR036846">
    <property type="entry name" value="GM2-AP_sf"/>
</dbReference>
<organism evidence="4">
    <name type="scientific">Thrips palmi</name>
    <name type="common">Melon thrips</name>
    <dbReference type="NCBI Taxonomy" id="161013"/>
    <lineage>
        <taxon>Eukaryota</taxon>
        <taxon>Metazoa</taxon>
        <taxon>Ecdysozoa</taxon>
        <taxon>Arthropoda</taxon>
        <taxon>Hexapoda</taxon>
        <taxon>Insecta</taxon>
        <taxon>Pterygota</taxon>
        <taxon>Neoptera</taxon>
        <taxon>Paraneoptera</taxon>
        <taxon>Thysanoptera</taxon>
        <taxon>Terebrantia</taxon>
        <taxon>Thripoidea</taxon>
        <taxon>Thripidae</taxon>
        <taxon>Thrips</taxon>
    </lineage>
</organism>
<feature type="signal peptide" evidence="2">
    <location>
        <begin position="1"/>
        <end position="33"/>
    </location>
</feature>
<accession>A0A6P8Z3H2</accession>
<feature type="chain" id="PRO_5027877665" evidence="2">
    <location>
        <begin position="34"/>
        <end position="196"/>
    </location>
</feature>
<evidence type="ECO:0000256" key="2">
    <source>
        <dbReference type="SAM" id="SignalP"/>
    </source>
</evidence>
<keyword evidence="1 2" id="KW-0732">Signal</keyword>
<dbReference type="InParanoid" id="A0A6P8Z3H2"/>
<dbReference type="GeneID" id="117647147"/>
<dbReference type="RefSeq" id="XP_034244605.1">
    <property type="nucleotide sequence ID" value="XM_034388714.1"/>
</dbReference>
<dbReference type="KEGG" id="tpal:117647147"/>
<dbReference type="OrthoDB" id="8188508at2759"/>
<evidence type="ECO:0000313" key="3">
    <source>
        <dbReference type="Proteomes" id="UP000515158"/>
    </source>
</evidence>